<dbReference type="PROSITE" id="PS50878">
    <property type="entry name" value="RT_POL"/>
    <property type="match status" value="1"/>
</dbReference>
<organism evidence="3 4">
    <name type="scientific">Oryzias sinensis</name>
    <name type="common">Chinese medaka</name>
    <dbReference type="NCBI Taxonomy" id="183150"/>
    <lineage>
        <taxon>Eukaryota</taxon>
        <taxon>Metazoa</taxon>
        <taxon>Chordata</taxon>
        <taxon>Craniata</taxon>
        <taxon>Vertebrata</taxon>
        <taxon>Euteleostomi</taxon>
        <taxon>Actinopterygii</taxon>
        <taxon>Neopterygii</taxon>
        <taxon>Teleostei</taxon>
        <taxon>Neoteleostei</taxon>
        <taxon>Acanthomorphata</taxon>
        <taxon>Ovalentaria</taxon>
        <taxon>Atherinomorphae</taxon>
        <taxon>Beloniformes</taxon>
        <taxon>Adrianichthyidae</taxon>
        <taxon>Oryziinae</taxon>
        <taxon>Oryzias</taxon>
    </lineage>
</organism>
<dbReference type="GO" id="GO:0008168">
    <property type="term" value="F:methyltransferase activity"/>
    <property type="evidence" value="ECO:0007669"/>
    <property type="project" value="InterPro"/>
</dbReference>
<dbReference type="GO" id="GO:0016706">
    <property type="term" value="F:2-oxoglutarate-dependent dioxygenase activity"/>
    <property type="evidence" value="ECO:0007669"/>
    <property type="project" value="InterPro"/>
</dbReference>
<evidence type="ECO:0000313" key="4">
    <source>
        <dbReference type="Proteomes" id="UP000694383"/>
    </source>
</evidence>
<reference evidence="3" key="1">
    <citation type="submission" date="2025-08" db="UniProtKB">
        <authorList>
            <consortium name="Ensembl"/>
        </authorList>
    </citation>
    <scope>IDENTIFICATION</scope>
</reference>
<dbReference type="Ensembl" id="ENSOSIT00000029455.1">
    <property type="protein sequence ID" value="ENSOSIP00000027945.1"/>
    <property type="gene ID" value="ENSOSIG00000014588.1"/>
</dbReference>
<feature type="compositionally biased region" description="Basic residues" evidence="1">
    <location>
        <begin position="81"/>
        <end position="96"/>
    </location>
</feature>
<dbReference type="SUPFAM" id="SSF56219">
    <property type="entry name" value="DNase I-like"/>
    <property type="match status" value="1"/>
</dbReference>
<reference evidence="3" key="2">
    <citation type="submission" date="2025-09" db="UniProtKB">
        <authorList>
            <consortium name="Ensembl"/>
        </authorList>
    </citation>
    <scope>IDENTIFICATION</scope>
</reference>
<name>A0A8C7YFR4_9TELE</name>
<sequence length="988" mass="111335">MAAARAGAAAVSSPAWLFVLLFVFYLLLDFCYADFKYHRQYLIDLGLRQTQSVTKNFQQRHNIPKEIARLPGSPWMVSPPGKRRRRRRERKQKRGCRAGPEAKLRKQPLRPAIPSLLLSNARSIINKMDELELLTAKNSFTRNCSLIIITESWLQPRIPDAAIELAGRTLHRQDRDHSSGKSRGGGLCVYVHNEWCSNSRITDRHCSPDLEAVAILCRPFYLPREFTAVLVLAVYIPPDANTSTALNLLLTIINKQQLAHPDGLLIIAGDFNQARLKTVLPKFTQYVKFATKGVNTLDQVYSNIKQAYKVTPLPHLAGSDHLCLSLTPTYTPLRRKTKPETKTIRIWPEAALTQLQDCFSNTLWDTFYSQNLQEHTDTVLSYINHCIGNVTVNKRIRIFPNQKPWMTSEVKSLLKKRDTAFRSRDSDWLQYSAARSALKKGIKKAKMAYKKEIEEHFADNNPRKMWQGINHITNQRSSNTVSTGADASLARELNHFFARFDTQRPPADTPQSSPPHNNSTLVLQEQEVRRVLKSANPRKATGPDGVPGKVLSACADQLADVFTSIFNQSLQQCSIPACLKTSTIIVVLKKPAADSLNDYRPVALTPVIMKCFERLIAKHIKDNLPPTLDPLQFAYKPNRSTDDAISTTLHSALSPLDHPGNYVRLLFLDFSSAFNNIIPDILTEKLLHLGLSSPICSWIKDFLSERPQSVKLGPHLSSTITISTGSPQGCVLSPLLFTLYTSDCTPTHPCNTIIKFADDTAVVGLISGEDETLYRDEVSRLEKWCSGNNLHLNTTKTKEIILDFKKGRVDPPPLYINGVSVDRVHSIRYLGVLITEDLSWTANTTAAVGKAQQCLHFLRILRRNILEKKLLVIFYRATIESILTYCITAWYAGCSAADRKALQRVINTAQKITGSPLPSLEDIASSRYTSRARQIIKDSHHPNHQLFQLLPSGRRYRSHKARTNRLKNSFFPTAVNLLNKCESHKNCN</sequence>
<feature type="region of interest" description="Disordered" evidence="1">
    <location>
        <begin position="74"/>
        <end position="103"/>
    </location>
</feature>
<dbReference type="GeneTree" id="ENSGT01120000271821"/>
<feature type="region of interest" description="Disordered" evidence="1">
    <location>
        <begin position="502"/>
        <end position="521"/>
    </location>
</feature>
<evidence type="ECO:0000256" key="1">
    <source>
        <dbReference type="SAM" id="MobiDB-lite"/>
    </source>
</evidence>
<dbReference type="InterPro" id="IPR015095">
    <property type="entry name" value="AlkB_hom8_N"/>
</dbReference>
<dbReference type="InterPro" id="IPR000477">
    <property type="entry name" value="RT_dom"/>
</dbReference>
<dbReference type="Pfam" id="PF09004">
    <property type="entry name" value="ALKBH8_N"/>
    <property type="match status" value="1"/>
</dbReference>
<feature type="compositionally biased region" description="Polar residues" evidence="1">
    <location>
        <begin position="509"/>
        <end position="521"/>
    </location>
</feature>
<dbReference type="PANTHER" id="PTHR47510:SF3">
    <property type="entry name" value="ENDO_EXONUCLEASE_PHOSPHATASE DOMAIN-CONTAINING PROTEIN"/>
    <property type="match status" value="1"/>
</dbReference>
<feature type="domain" description="Reverse transcriptase" evidence="2">
    <location>
        <begin position="568"/>
        <end position="834"/>
    </location>
</feature>
<evidence type="ECO:0000313" key="3">
    <source>
        <dbReference type="Ensembl" id="ENSOSIP00000027945.1"/>
    </source>
</evidence>
<dbReference type="AlphaFoldDB" id="A0A8C7YFR4"/>
<keyword evidence="4" id="KW-1185">Reference proteome</keyword>
<dbReference type="Pfam" id="PF00078">
    <property type="entry name" value="RVT_1"/>
    <property type="match status" value="1"/>
</dbReference>
<dbReference type="CDD" id="cd01650">
    <property type="entry name" value="RT_nLTR_like"/>
    <property type="match status" value="1"/>
</dbReference>
<dbReference type="InterPro" id="IPR036691">
    <property type="entry name" value="Endo/exonu/phosph_ase_sf"/>
</dbReference>
<proteinExistence type="predicted"/>
<dbReference type="SUPFAM" id="SSF56672">
    <property type="entry name" value="DNA/RNA polymerases"/>
    <property type="match status" value="1"/>
</dbReference>
<evidence type="ECO:0000259" key="2">
    <source>
        <dbReference type="PROSITE" id="PS50878"/>
    </source>
</evidence>
<dbReference type="Gene3D" id="3.60.10.10">
    <property type="entry name" value="Endonuclease/exonuclease/phosphatase"/>
    <property type="match status" value="1"/>
</dbReference>
<dbReference type="Proteomes" id="UP000694383">
    <property type="component" value="Unplaced"/>
</dbReference>
<dbReference type="PANTHER" id="PTHR47510">
    <property type="entry name" value="REVERSE TRANSCRIPTASE DOMAIN-CONTAINING PROTEIN"/>
    <property type="match status" value="1"/>
</dbReference>
<protein>
    <recommendedName>
        <fullName evidence="2">Reverse transcriptase domain-containing protein</fullName>
    </recommendedName>
</protein>
<dbReference type="InterPro" id="IPR043502">
    <property type="entry name" value="DNA/RNA_pol_sf"/>
</dbReference>
<accession>A0A8C7YFR4</accession>